<evidence type="ECO:0000313" key="8">
    <source>
        <dbReference type="Proteomes" id="UP000294933"/>
    </source>
</evidence>
<keyword evidence="3" id="KW-0032">Aminotransferase</keyword>
<dbReference type="InterPro" id="IPR004839">
    <property type="entry name" value="Aminotransferase_I/II_large"/>
</dbReference>
<dbReference type="STRING" id="50990.A0A4Y7QCB7"/>
<dbReference type="GO" id="GO:0030170">
    <property type="term" value="F:pyridoxal phosphate binding"/>
    <property type="evidence" value="ECO:0007669"/>
    <property type="project" value="InterPro"/>
</dbReference>
<dbReference type="InterPro" id="IPR015421">
    <property type="entry name" value="PyrdxlP-dep_Trfase_major"/>
</dbReference>
<evidence type="ECO:0000256" key="5">
    <source>
        <dbReference type="ARBA" id="ARBA00022898"/>
    </source>
</evidence>
<accession>A0A4Y7QCB7</accession>
<protein>
    <submittedName>
        <fullName evidence="7">PLP-dependent transferase</fullName>
    </submittedName>
</protein>
<dbReference type="PANTHER" id="PTHR42790:SF19">
    <property type="entry name" value="KYNURENINE_ALPHA-AMINOADIPATE AMINOTRANSFERASE, MITOCHONDRIAL"/>
    <property type="match status" value="1"/>
</dbReference>
<dbReference type="Pfam" id="PF00155">
    <property type="entry name" value="Aminotran_1_2"/>
    <property type="match status" value="1"/>
</dbReference>
<evidence type="ECO:0000313" key="7">
    <source>
        <dbReference type="EMBL" id="TDL25006.1"/>
    </source>
</evidence>
<dbReference type="CDD" id="cd00609">
    <property type="entry name" value="AAT_like"/>
    <property type="match status" value="1"/>
</dbReference>
<dbReference type="InterPro" id="IPR050859">
    <property type="entry name" value="Class-I_PLP-dep_aminotransf"/>
</dbReference>
<evidence type="ECO:0000256" key="4">
    <source>
        <dbReference type="ARBA" id="ARBA00022679"/>
    </source>
</evidence>
<dbReference type="AlphaFoldDB" id="A0A4Y7QCB7"/>
<dbReference type="Gene3D" id="3.40.640.10">
    <property type="entry name" value="Type I PLP-dependent aspartate aminotransferase-like (Major domain)"/>
    <property type="match status" value="1"/>
</dbReference>
<dbReference type="GO" id="GO:1901605">
    <property type="term" value="P:alpha-amino acid metabolic process"/>
    <property type="evidence" value="ECO:0007669"/>
    <property type="project" value="TreeGrafter"/>
</dbReference>
<evidence type="ECO:0000256" key="1">
    <source>
        <dbReference type="ARBA" id="ARBA00001933"/>
    </source>
</evidence>
<sequence length="465" mass="51714">MKAVWKLALRTPNIISLANGDPHNSLYPISQIDFKVPAVNTENPCSEWKSGDGPTQTFTSYKDKDCALSLQVALQYGAGAGLLDVRKTLSGFNEMLHGCTSATHDVTLSLGNADALTKCFRLLGDPGDSFLVEEFSFPGMTNAPLAHGIKWVPVMMDEDGILPTSLESILEAWDTDTRGKRPHVLYTIPSGQNPTGGTLTLERRREIYKIACRWNLIILEDDPYYFLQYDRKPVSPPDIESEGYGKTFAKTLIPSFLSMDKDGRVIRIDSFSKIIVPGMRLGWIASNPFFAEKLESLTDSSTQHPHGFGQAFVAEMLGPKGWGPDGFMRWVGSLCDEYQRKRDFFLKIFLREVGDNGFATVGTPTAGMFVWIKVHLERHPRYAEEGPTSSNVEELMDELFNKLFDGGVLLMPAKTFACPSDNRDSTRNKLNHFRATFAGVDGTIENALVIFGKVLREFFGEHAAS</sequence>
<organism evidence="7 8">
    <name type="scientific">Rickenella mellea</name>
    <dbReference type="NCBI Taxonomy" id="50990"/>
    <lineage>
        <taxon>Eukaryota</taxon>
        <taxon>Fungi</taxon>
        <taxon>Dikarya</taxon>
        <taxon>Basidiomycota</taxon>
        <taxon>Agaricomycotina</taxon>
        <taxon>Agaricomycetes</taxon>
        <taxon>Hymenochaetales</taxon>
        <taxon>Rickenellaceae</taxon>
        <taxon>Rickenella</taxon>
    </lineage>
</organism>
<name>A0A4Y7QCB7_9AGAM</name>
<dbReference type="InterPro" id="IPR015424">
    <property type="entry name" value="PyrdxlP-dep_Trfase"/>
</dbReference>
<dbReference type="PANTHER" id="PTHR42790">
    <property type="entry name" value="AMINOTRANSFERASE"/>
    <property type="match status" value="1"/>
</dbReference>
<dbReference type="SUPFAM" id="SSF53383">
    <property type="entry name" value="PLP-dependent transferases"/>
    <property type="match status" value="1"/>
</dbReference>
<feature type="domain" description="Aminotransferase class I/classII large" evidence="6">
    <location>
        <begin position="67"/>
        <end position="437"/>
    </location>
</feature>
<comment type="cofactor">
    <cofactor evidence="1">
        <name>pyridoxal 5'-phosphate</name>
        <dbReference type="ChEBI" id="CHEBI:597326"/>
    </cofactor>
</comment>
<dbReference type="OrthoDB" id="691673at2759"/>
<dbReference type="Proteomes" id="UP000294933">
    <property type="component" value="Unassembled WGS sequence"/>
</dbReference>
<dbReference type="EMBL" id="ML170165">
    <property type="protein sequence ID" value="TDL25006.1"/>
    <property type="molecule type" value="Genomic_DNA"/>
</dbReference>
<evidence type="ECO:0000259" key="6">
    <source>
        <dbReference type="Pfam" id="PF00155"/>
    </source>
</evidence>
<comment type="similarity">
    <text evidence="2">Belongs to the class-I pyridoxal-phosphate-dependent aminotransferase family.</text>
</comment>
<keyword evidence="8" id="KW-1185">Reference proteome</keyword>
<dbReference type="GO" id="GO:0008483">
    <property type="term" value="F:transaminase activity"/>
    <property type="evidence" value="ECO:0007669"/>
    <property type="project" value="UniProtKB-KW"/>
</dbReference>
<reference evidence="7 8" key="1">
    <citation type="submission" date="2018-06" db="EMBL/GenBank/DDBJ databases">
        <title>A transcriptomic atlas of mushroom development highlights an independent origin of complex multicellularity.</title>
        <authorList>
            <consortium name="DOE Joint Genome Institute"/>
            <person name="Krizsan K."/>
            <person name="Almasi E."/>
            <person name="Merenyi Z."/>
            <person name="Sahu N."/>
            <person name="Viragh M."/>
            <person name="Koszo T."/>
            <person name="Mondo S."/>
            <person name="Kiss B."/>
            <person name="Balint B."/>
            <person name="Kues U."/>
            <person name="Barry K."/>
            <person name="Hegedus J.C."/>
            <person name="Henrissat B."/>
            <person name="Johnson J."/>
            <person name="Lipzen A."/>
            <person name="Ohm R."/>
            <person name="Nagy I."/>
            <person name="Pangilinan J."/>
            <person name="Yan J."/>
            <person name="Xiong Y."/>
            <person name="Grigoriev I.V."/>
            <person name="Hibbett D.S."/>
            <person name="Nagy L.G."/>
        </authorList>
    </citation>
    <scope>NUCLEOTIDE SEQUENCE [LARGE SCALE GENOMIC DNA]</scope>
    <source>
        <strain evidence="7 8">SZMC22713</strain>
    </source>
</reference>
<keyword evidence="5" id="KW-0663">Pyridoxal phosphate</keyword>
<proteinExistence type="inferred from homology"/>
<evidence type="ECO:0000256" key="3">
    <source>
        <dbReference type="ARBA" id="ARBA00022576"/>
    </source>
</evidence>
<evidence type="ECO:0000256" key="2">
    <source>
        <dbReference type="ARBA" id="ARBA00007441"/>
    </source>
</evidence>
<dbReference type="VEuPathDB" id="FungiDB:BD410DRAFT_813842"/>
<keyword evidence="4 7" id="KW-0808">Transferase</keyword>
<gene>
    <name evidence="7" type="ORF">BD410DRAFT_813842</name>
</gene>